<evidence type="ECO:0008006" key="4">
    <source>
        <dbReference type="Google" id="ProtNLM"/>
    </source>
</evidence>
<feature type="region of interest" description="Disordered" evidence="2">
    <location>
        <begin position="309"/>
        <end position="346"/>
    </location>
</feature>
<accession>X1CIH0</accession>
<feature type="non-terminal residue" evidence="3">
    <location>
        <position position="1"/>
    </location>
</feature>
<reference evidence="3" key="1">
    <citation type="journal article" date="2014" name="Front. Microbiol.">
        <title>High frequency of phylogenetically diverse reductive dehalogenase-homologous genes in deep subseafloor sedimentary metagenomes.</title>
        <authorList>
            <person name="Kawai M."/>
            <person name="Futagami T."/>
            <person name="Toyoda A."/>
            <person name="Takaki Y."/>
            <person name="Nishi S."/>
            <person name="Hori S."/>
            <person name="Arai W."/>
            <person name="Tsubouchi T."/>
            <person name="Morono Y."/>
            <person name="Uchiyama I."/>
            <person name="Ito T."/>
            <person name="Fujiyama A."/>
            <person name="Inagaki F."/>
            <person name="Takami H."/>
        </authorList>
    </citation>
    <scope>NUCLEOTIDE SEQUENCE</scope>
    <source>
        <strain evidence="3">Expedition CK06-06</strain>
    </source>
</reference>
<evidence type="ECO:0000256" key="1">
    <source>
        <dbReference type="SAM" id="Coils"/>
    </source>
</evidence>
<dbReference type="PANTHER" id="PTHR32114:SF2">
    <property type="entry name" value="ABC TRANSPORTER ABCH.3"/>
    <property type="match status" value="1"/>
</dbReference>
<name>X1CIH0_9ZZZZ</name>
<protein>
    <recommendedName>
        <fullName evidence="4">Chromosome segregation protein SMC</fullName>
    </recommendedName>
</protein>
<sequence>TKPRNKTTQLEFHILSKDPENPGGILNWDSGSWKPLTERTLRDTEARIQETLRLDYETFVNASFFLQGKADQFTQQRPGDRKRILTSILGLEIWEIYRQRAGDQRRAIESDIHALDGRMHEINAELNEEAARTARLKKLEVELNELAETRAMQESTLENIRQITTTLKEQERLVEILARQFDEARRNIEGSKDRLSARITERQSFSDLLSRSAAIESAHNEWLSARTSLERWDEVAARFREQEQRRQEPLGEINAFRAALIQEQHGLENQLAEIQVAQEQIPLLEKQLAAADGSLKDAEHRLARRSRLQEELQNAQKDQAEAHAENPRLKADMDQLKERIDQLSAT</sequence>
<proteinExistence type="predicted"/>
<gene>
    <name evidence="3" type="ORF">S01H4_21990</name>
</gene>
<organism evidence="3">
    <name type="scientific">marine sediment metagenome</name>
    <dbReference type="NCBI Taxonomy" id="412755"/>
    <lineage>
        <taxon>unclassified sequences</taxon>
        <taxon>metagenomes</taxon>
        <taxon>ecological metagenomes</taxon>
    </lineage>
</organism>
<dbReference type="Gene3D" id="3.40.50.300">
    <property type="entry name" value="P-loop containing nucleotide triphosphate hydrolases"/>
    <property type="match status" value="1"/>
</dbReference>
<feature type="compositionally biased region" description="Basic and acidic residues" evidence="2">
    <location>
        <begin position="318"/>
        <end position="346"/>
    </location>
</feature>
<dbReference type="InterPro" id="IPR027417">
    <property type="entry name" value="P-loop_NTPase"/>
</dbReference>
<feature type="non-terminal residue" evidence="3">
    <location>
        <position position="346"/>
    </location>
</feature>
<dbReference type="EMBL" id="BART01010021">
    <property type="protein sequence ID" value="GAG84046.1"/>
    <property type="molecule type" value="Genomic_DNA"/>
</dbReference>
<dbReference type="PANTHER" id="PTHR32114">
    <property type="entry name" value="ABC TRANSPORTER ABCH.3"/>
    <property type="match status" value="1"/>
</dbReference>
<dbReference type="SUPFAM" id="SSF52540">
    <property type="entry name" value="P-loop containing nucleoside triphosphate hydrolases"/>
    <property type="match status" value="1"/>
</dbReference>
<dbReference type="AlphaFoldDB" id="X1CIH0"/>
<keyword evidence="1" id="KW-0175">Coiled coil</keyword>
<evidence type="ECO:0000313" key="3">
    <source>
        <dbReference type="EMBL" id="GAG84046.1"/>
    </source>
</evidence>
<evidence type="ECO:0000256" key="2">
    <source>
        <dbReference type="SAM" id="MobiDB-lite"/>
    </source>
</evidence>
<comment type="caution">
    <text evidence="3">The sequence shown here is derived from an EMBL/GenBank/DDBJ whole genome shotgun (WGS) entry which is preliminary data.</text>
</comment>
<feature type="coiled-coil region" evidence="1">
    <location>
        <begin position="136"/>
        <end position="194"/>
    </location>
</feature>